<evidence type="ECO:0000256" key="3">
    <source>
        <dbReference type="ARBA" id="ARBA00022630"/>
    </source>
</evidence>
<dbReference type="EC" id="1.1.5.3" evidence="6"/>
<dbReference type="InterPro" id="IPR000447">
    <property type="entry name" value="G3P_DH_FAD-dep"/>
</dbReference>
<dbReference type="NCBIfam" id="NF008899">
    <property type="entry name" value="PRK12266.1"/>
    <property type="match status" value="1"/>
</dbReference>
<dbReference type="PROSITE" id="PS00978">
    <property type="entry name" value="FAD_G3PDH_2"/>
    <property type="match status" value="1"/>
</dbReference>
<name>A0A3R8RS71_9SPHN</name>
<dbReference type="OrthoDB" id="9766796at2"/>
<gene>
    <name evidence="9" type="ORF">D7D48_00525</name>
</gene>
<evidence type="ECO:0000259" key="7">
    <source>
        <dbReference type="Pfam" id="PF01266"/>
    </source>
</evidence>
<dbReference type="SUPFAM" id="SSF51905">
    <property type="entry name" value="FAD/NAD(P)-binding domain"/>
    <property type="match status" value="1"/>
</dbReference>
<protein>
    <recommendedName>
        <fullName evidence="6">Glycerol-3-phosphate dehydrogenase</fullName>
        <ecNumber evidence="6">1.1.5.3</ecNumber>
    </recommendedName>
</protein>
<dbReference type="GO" id="GO:0009331">
    <property type="term" value="C:glycerol-3-phosphate dehydrogenase (FAD) complex"/>
    <property type="evidence" value="ECO:0007669"/>
    <property type="project" value="UniProtKB-UniRule"/>
</dbReference>
<accession>A0A3R8RS71</accession>
<keyword evidence="4" id="KW-0274">FAD</keyword>
<dbReference type="Gene3D" id="3.50.50.60">
    <property type="entry name" value="FAD/NAD(P)-binding domain"/>
    <property type="match status" value="1"/>
</dbReference>
<dbReference type="PANTHER" id="PTHR11985">
    <property type="entry name" value="GLYCEROL-3-PHOSPHATE DEHYDROGENASE"/>
    <property type="match status" value="1"/>
</dbReference>
<evidence type="ECO:0000313" key="9">
    <source>
        <dbReference type="EMBL" id="RRQ51432.1"/>
    </source>
</evidence>
<dbReference type="AlphaFoldDB" id="A0A3R8RS71"/>
<feature type="domain" description="FAD dependent oxidoreductase" evidence="7">
    <location>
        <begin position="7"/>
        <end position="326"/>
    </location>
</feature>
<comment type="catalytic activity">
    <reaction evidence="6">
        <text>a quinone + sn-glycerol 3-phosphate = dihydroxyacetone phosphate + a quinol</text>
        <dbReference type="Rhea" id="RHEA:18977"/>
        <dbReference type="ChEBI" id="CHEBI:24646"/>
        <dbReference type="ChEBI" id="CHEBI:57597"/>
        <dbReference type="ChEBI" id="CHEBI:57642"/>
        <dbReference type="ChEBI" id="CHEBI:132124"/>
        <dbReference type="EC" id="1.1.5.3"/>
    </reaction>
</comment>
<organism evidence="9 10">
    <name type="scientific">Sphingorhabdus wooponensis</name>
    <dbReference type="NCBI Taxonomy" id="940136"/>
    <lineage>
        <taxon>Bacteria</taxon>
        <taxon>Pseudomonadati</taxon>
        <taxon>Pseudomonadota</taxon>
        <taxon>Alphaproteobacteria</taxon>
        <taxon>Sphingomonadales</taxon>
        <taxon>Sphingomonadaceae</taxon>
        <taxon>Sphingorhabdus</taxon>
    </lineage>
</organism>
<sequence length="516" mass="57151">MNQIIYDLAVIGGGINGAGIARDAAGRGAKVILLERGDLARGTSSASTKLIHGGLRYLEHYEFALVRESLIERERLWAIAPHIIWPLRFILPHQKGIRPAWLVRLGLFLYDHIGGRKLLPATRTVNLKTEPAGKPLRPEFVKAFEYSDCWVDDARLVVLNAMDAAEHKADIRTRSEVTHLERRDGLWHIQISGQEPIVARAVANAAGPAVLDLLARTSGHDRPSGGTIRLVRGSHIVVRKMFDTPQAYFCQNPDGRIFFAIPYEDDFTLIGTTDADHKGSLDDIHATAEEIDYICASAAAYFKQTITAADVLYSFAGVRPLVDDGSGKPETASRGYHFELDVDADETAPILSVFGGKITTYRHLAESAVERLSKHLAILKGESWTLRQPLPGGDFPIDGIERLTQDIQRAYPYVPEFLVHRWVRSYGTLIHSILSDAGLSASGSLADLGADFGHGLYAVEVNYLISREWARSAEDILWRRSKLGLRFAQAETQKLEDYVHATLHKNNFSGTESFPA</sequence>
<keyword evidence="3 6" id="KW-0285">Flavoprotein</keyword>
<dbReference type="Gene3D" id="6.10.250.1890">
    <property type="match status" value="1"/>
</dbReference>
<dbReference type="Proteomes" id="UP000268553">
    <property type="component" value="Unassembled WGS sequence"/>
</dbReference>
<dbReference type="GO" id="GO:0004368">
    <property type="term" value="F:glycerol-3-phosphate dehydrogenase (quinone) activity"/>
    <property type="evidence" value="ECO:0007669"/>
    <property type="project" value="UniProtKB-EC"/>
</dbReference>
<evidence type="ECO:0000259" key="8">
    <source>
        <dbReference type="Pfam" id="PF16901"/>
    </source>
</evidence>
<dbReference type="InterPro" id="IPR038299">
    <property type="entry name" value="DAO_C_sf"/>
</dbReference>
<dbReference type="GO" id="GO:0046168">
    <property type="term" value="P:glycerol-3-phosphate catabolic process"/>
    <property type="evidence" value="ECO:0007669"/>
    <property type="project" value="TreeGrafter"/>
</dbReference>
<comment type="cofactor">
    <cofactor evidence="1 6">
        <name>FAD</name>
        <dbReference type="ChEBI" id="CHEBI:57692"/>
    </cofactor>
</comment>
<dbReference type="PANTHER" id="PTHR11985:SF15">
    <property type="entry name" value="GLYCEROL-3-PHOSPHATE DEHYDROGENASE, MITOCHONDRIAL"/>
    <property type="match status" value="1"/>
</dbReference>
<dbReference type="InterPro" id="IPR036188">
    <property type="entry name" value="FAD/NAD-bd_sf"/>
</dbReference>
<dbReference type="Pfam" id="PF16901">
    <property type="entry name" value="DAO_C"/>
    <property type="match status" value="1"/>
</dbReference>
<proteinExistence type="inferred from homology"/>
<dbReference type="PRINTS" id="PR01001">
    <property type="entry name" value="FADG3PDH"/>
</dbReference>
<evidence type="ECO:0000256" key="2">
    <source>
        <dbReference type="ARBA" id="ARBA00007330"/>
    </source>
</evidence>
<keyword evidence="10" id="KW-1185">Reference proteome</keyword>
<reference evidence="9 10" key="1">
    <citation type="submission" date="2018-12" db="EMBL/GenBank/DDBJ databases">
        <authorList>
            <person name="Kim S.-J."/>
            <person name="Jung G.-Y."/>
        </authorList>
    </citation>
    <scope>NUCLEOTIDE SEQUENCE [LARGE SCALE GENOMIC DNA]</scope>
    <source>
        <strain evidence="9 10">03SU3-P</strain>
    </source>
</reference>
<dbReference type="InterPro" id="IPR006076">
    <property type="entry name" value="FAD-dep_OxRdtase"/>
</dbReference>
<evidence type="ECO:0000313" key="10">
    <source>
        <dbReference type="Proteomes" id="UP000268553"/>
    </source>
</evidence>
<evidence type="ECO:0000256" key="5">
    <source>
        <dbReference type="ARBA" id="ARBA00023002"/>
    </source>
</evidence>
<keyword evidence="5 6" id="KW-0560">Oxidoreductase</keyword>
<evidence type="ECO:0000256" key="4">
    <source>
        <dbReference type="ARBA" id="ARBA00022827"/>
    </source>
</evidence>
<comment type="caution">
    <text evidence="9">The sequence shown here is derived from an EMBL/GenBank/DDBJ whole genome shotgun (WGS) entry which is preliminary data.</text>
</comment>
<evidence type="ECO:0000256" key="1">
    <source>
        <dbReference type="ARBA" id="ARBA00001974"/>
    </source>
</evidence>
<dbReference type="NCBIfam" id="NF009906">
    <property type="entry name" value="PRK13369.1"/>
    <property type="match status" value="1"/>
</dbReference>
<feature type="domain" description="Alpha-glycerophosphate oxidase C-terminal" evidence="8">
    <location>
        <begin position="384"/>
        <end position="496"/>
    </location>
</feature>
<comment type="similarity">
    <text evidence="2 6">Belongs to the FAD-dependent glycerol-3-phosphate dehydrogenase family.</text>
</comment>
<dbReference type="PROSITE" id="PS00977">
    <property type="entry name" value="FAD_G3PDH_1"/>
    <property type="match status" value="1"/>
</dbReference>
<dbReference type="Gene3D" id="1.10.8.870">
    <property type="entry name" value="Alpha-glycerophosphate oxidase, cap domain"/>
    <property type="match status" value="1"/>
</dbReference>
<dbReference type="RefSeq" id="WP_125229447.1">
    <property type="nucleotide sequence ID" value="NZ_RWJI01000001.1"/>
</dbReference>
<dbReference type="Pfam" id="PF01266">
    <property type="entry name" value="DAO"/>
    <property type="match status" value="1"/>
</dbReference>
<evidence type="ECO:0000256" key="6">
    <source>
        <dbReference type="RuleBase" id="RU361217"/>
    </source>
</evidence>
<dbReference type="EMBL" id="RWJI01000001">
    <property type="protein sequence ID" value="RRQ51432.1"/>
    <property type="molecule type" value="Genomic_DNA"/>
</dbReference>
<dbReference type="Gene3D" id="3.30.9.10">
    <property type="entry name" value="D-Amino Acid Oxidase, subunit A, domain 2"/>
    <property type="match status" value="1"/>
</dbReference>
<dbReference type="InterPro" id="IPR031656">
    <property type="entry name" value="DAO_C"/>
</dbReference>